<dbReference type="InterPro" id="IPR001597">
    <property type="entry name" value="ArAA_b-elim_lyase/Thr_aldolase"/>
</dbReference>
<dbReference type="InterPro" id="IPR015424">
    <property type="entry name" value="PyrdxlP-dep_Trfase"/>
</dbReference>
<dbReference type="GO" id="GO:0006520">
    <property type="term" value="P:amino acid metabolic process"/>
    <property type="evidence" value="ECO:0007669"/>
    <property type="project" value="InterPro"/>
</dbReference>
<dbReference type="PANTHER" id="PTHR48097">
    <property type="entry name" value="L-THREONINE ALDOLASE-RELATED"/>
    <property type="match status" value="1"/>
</dbReference>
<dbReference type="InterPro" id="IPR015421">
    <property type="entry name" value="PyrdxlP-dep_Trfase_major"/>
</dbReference>
<organism evidence="5">
    <name type="scientific">freshwater metagenome</name>
    <dbReference type="NCBI Taxonomy" id="449393"/>
    <lineage>
        <taxon>unclassified sequences</taxon>
        <taxon>metagenomes</taxon>
        <taxon>ecological metagenomes</taxon>
    </lineage>
</organism>
<keyword evidence="3" id="KW-0663">Pyridoxal phosphate</keyword>
<evidence type="ECO:0000256" key="2">
    <source>
        <dbReference type="ARBA" id="ARBA00006966"/>
    </source>
</evidence>
<dbReference type="GO" id="GO:0016829">
    <property type="term" value="F:lyase activity"/>
    <property type="evidence" value="ECO:0007669"/>
    <property type="project" value="InterPro"/>
</dbReference>
<evidence type="ECO:0000256" key="3">
    <source>
        <dbReference type="ARBA" id="ARBA00022898"/>
    </source>
</evidence>
<evidence type="ECO:0000259" key="4">
    <source>
        <dbReference type="Pfam" id="PF01212"/>
    </source>
</evidence>
<comment type="cofactor">
    <cofactor evidence="1">
        <name>pyridoxal 5'-phosphate</name>
        <dbReference type="ChEBI" id="CHEBI:597326"/>
    </cofactor>
</comment>
<dbReference type="SUPFAM" id="SSF53383">
    <property type="entry name" value="PLP-dependent transferases"/>
    <property type="match status" value="1"/>
</dbReference>
<accession>A0A6J7G9C6</accession>
<protein>
    <submittedName>
        <fullName evidence="5">Unannotated protein</fullName>
    </submittedName>
</protein>
<sequence length="327" mass="35872">MEALNKANSGHALAYGNDRYTKDAEAAFSELFGKDVVTRFAFGGTGANVMALANMLQPAEAVVCSSWAHISVDEAGAPERFLGAKLIDIPSPDAKLRPSDLRSLQHLFGSEHHVQPRVVSITQATELGTLYTAQEVKELCNAAHEMNMLVHMDGARISNATAALGATREALRSFTIDAGVDVLTFGGTKTGVMFGEAVIFFNTDLAKRSLYVRKQSTQLYSKMRFISAQYSALLENDLFIELGVASNSAARSLFEQVRDIEMLQLSTAPAVNSLYPVLDPAVSKPLQDWSFFWDWDAARHQFRWMTAWDVDSSDISAFVSGLRSLMD</sequence>
<dbReference type="Pfam" id="PF01212">
    <property type="entry name" value="Beta_elim_lyase"/>
    <property type="match status" value="1"/>
</dbReference>
<evidence type="ECO:0000313" key="6">
    <source>
        <dbReference type="EMBL" id="CAB4957513.1"/>
    </source>
</evidence>
<dbReference type="AlphaFoldDB" id="A0A6J7G9C6"/>
<dbReference type="PANTHER" id="PTHR48097:SF5">
    <property type="entry name" value="LOW SPECIFICITY L-THREONINE ALDOLASE"/>
    <property type="match status" value="1"/>
</dbReference>
<dbReference type="EMBL" id="CAFBNR010000011">
    <property type="protein sequence ID" value="CAB4957513.1"/>
    <property type="molecule type" value="Genomic_DNA"/>
</dbReference>
<gene>
    <name evidence="5" type="ORF">UFOPK3573_00594</name>
    <name evidence="6" type="ORF">UFOPK3879_00366</name>
</gene>
<name>A0A6J7G9C6_9ZZZZ</name>
<dbReference type="Gene3D" id="3.40.640.10">
    <property type="entry name" value="Type I PLP-dependent aspartate aminotransferase-like (Major domain)"/>
    <property type="match status" value="1"/>
</dbReference>
<dbReference type="InterPro" id="IPR015422">
    <property type="entry name" value="PyrdxlP-dep_Trfase_small"/>
</dbReference>
<proteinExistence type="inferred from homology"/>
<evidence type="ECO:0000313" key="5">
    <source>
        <dbReference type="EMBL" id="CAB4899999.1"/>
    </source>
</evidence>
<dbReference type="Gene3D" id="3.90.1150.10">
    <property type="entry name" value="Aspartate Aminotransferase, domain 1"/>
    <property type="match status" value="1"/>
</dbReference>
<reference evidence="5" key="1">
    <citation type="submission" date="2020-05" db="EMBL/GenBank/DDBJ databases">
        <authorList>
            <person name="Chiriac C."/>
            <person name="Salcher M."/>
            <person name="Ghai R."/>
            <person name="Kavagutti S V."/>
        </authorList>
    </citation>
    <scope>NUCLEOTIDE SEQUENCE</scope>
</reference>
<feature type="domain" description="Aromatic amino acid beta-eliminating lyase/threonine aldolase" evidence="4">
    <location>
        <begin position="2"/>
        <end position="264"/>
    </location>
</feature>
<dbReference type="EMBL" id="CAFBMJ010000032">
    <property type="protein sequence ID" value="CAB4899999.1"/>
    <property type="molecule type" value="Genomic_DNA"/>
</dbReference>
<evidence type="ECO:0000256" key="1">
    <source>
        <dbReference type="ARBA" id="ARBA00001933"/>
    </source>
</evidence>
<comment type="similarity">
    <text evidence="2">Belongs to the threonine aldolase family.</text>
</comment>